<dbReference type="SUPFAM" id="SSF51182">
    <property type="entry name" value="RmlC-like cupins"/>
    <property type="match status" value="1"/>
</dbReference>
<protein>
    <submittedName>
        <fullName evidence="1">Cupin domain-containing protein</fullName>
    </submittedName>
</protein>
<dbReference type="InterPro" id="IPR011051">
    <property type="entry name" value="RmlC_Cupin_sf"/>
</dbReference>
<sequence>MTATTESVRLLRPPLLFDRLYADAIGESHFAPLSVAMTERVFAPPAPAFWVSSLVEATQQEFLFLPAGWTGERHPSPTRMWIFVLSGAMEFQASDGDSRPLPTGRALMLEDTSGKGHLSWVVGPDDVTLAVVQLPEA</sequence>
<organism evidence="1 2">
    <name type="scientific">Cupriavidus gilardii</name>
    <dbReference type="NCBI Taxonomy" id="82541"/>
    <lineage>
        <taxon>Bacteria</taxon>
        <taxon>Pseudomonadati</taxon>
        <taxon>Pseudomonadota</taxon>
        <taxon>Betaproteobacteria</taxon>
        <taxon>Burkholderiales</taxon>
        <taxon>Burkholderiaceae</taxon>
        <taxon>Cupriavidus</taxon>
    </lineage>
</organism>
<proteinExistence type="predicted"/>
<evidence type="ECO:0000313" key="1">
    <source>
        <dbReference type="EMBL" id="NNH13944.1"/>
    </source>
</evidence>
<evidence type="ECO:0000313" key="2">
    <source>
        <dbReference type="Proteomes" id="UP000542973"/>
    </source>
</evidence>
<comment type="caution">
    <text evidence="1">The sequence shown here is derived from an EMBL/GenBank/DDBJ whole genome shotgun (WGS) entry which is preliminary data.</text>
</comment>
<name>A0A849BIL3_9BURK</name>
<dbReference type="EMBL" id="JABEMD010000066">
    <property type="protein sequence ID" value="NNH13944.1"/>
    <property type="molecule type" value="Genomic_DNA"/>
</dbReference>
<accession>A0A849BIL3</accession>
<dbReference type="AlphaFoldDB" id="A0A849BIL3"/>
<gene>
    <name evidence="1" type="ORF">HLB16_24145</name>
</gene>
<dbReference type="Proteomes" id="UP000542973">
    <property type="component" value="Unassembled WGS sequence"/>
</dbReference>
<dbReference type="RefSeq" id="WP_053821586.1">
    <property type="nucleotide sequence ID" value="NZ_BAAAEB010000004.1"/>
</dbReference>
<reference evidence="1 2" key="1">
    <citation type="submission" date="2020-05" db="EMBL/GenBank/DDBJ databases">
        <title>MicrobeNet Type strains.</title>
        <authorList>
            <person name="Nicholson A.C."/>
        </authorList>
    </citation>
    <scope>NUCLEOTIDE SEQUENCE [LARGE SCALE GENOMIC DNA]</scope>
    <source>
        <strain evidence="1 2">ATCC 700815</strain>
    </source>
</reference>